<sequence>MKAWSGFPLLSNRQLRRIPTWCADKVRIIPAGWGIKTEATVILFSNKSSLLTRSLFLYQSRLFNVVTSSLSNLHIMDSFSTTFSNIFARGDDGNTETRPALPVEEESQSACDSACVIA</sequence>
<protein>
    <submittedName>
        <fullName evidence="1">Uncharacterized protein</fullName>
    </submittedName>
</protein>
<reference evidence="1" key="1">
    <citation type="journal article" date="2019" name="Environ. Microbiol.">
        <title>Fungal ecological strategies reflected in gene transcription - a case study of two litter decomposers.</title>
        <authorList>
            <person name="Barbi F."/>
            <person name="Kohler A."/>
            <person name="Barry K."/>
            <person name="Baskaran P."/>
            <person name="Daum C."/>
            <person name="Fauchery L."/>
            <person name="Ihrmark K."/>
            <person name="Kuo A."/>
            <person name="LaButti K."/>
            <person name="Lipzen A."/>
            <person name="Morin E."/>
            <person name="Grigoriev I.V."/>
            <person name="Henrissat B."/>
            <person name="Lindahl B."/>
            <person name="Martin F."/>
        </authorList>
    </citation>
    <scope>NUCLEOTIDE SEQUENCE</scope>
    <source>
        <strain evidence="1">JB14</strain>
    </source>
</reference>
<dbReference type="EMBL" id="ML769610">
    <property type="protein sequence ID" value="KAE9391908.1"/>
    <property type="molecule type" value="Genomic_DNA"/>
</dbReference>
<evidence type="ECO:0000313" key="1">
    <source>
        <dbReference type="EMBL" id="KAE9391908.1"/>
    </source>
</evidence>
<accession>A0A6A4H2L5</accession>
<dbReference type="Proteomes" id="UP000799118">
    <property type="component" value="Unassembled WGS sequence"/>
</dbReference>
<evidence type="ECO:0000313" key="2">
    <source>
        <dbReference type="Proteomes" id="UP000799118"/>
    </source>
</evidence>
<proteinExistence type="predicted"/>
<name>A0A6A4H2L5_9AGAR</name>
<organism evidence="1 2">
    <name type="scientific">Gymnopus androsaceus JB14</name>
    <dbReference type="NCBI Taxonomy" id="1447944"/>
    <lineage>
        <taxon>Eukaryota</taxon>
        <taxon>Fungi</taxon>
        <taxon>Dikarya</taxon>
        <taxon>Basidiomycota</taxon>
        <taxon>Agaricomycotina</taxon>
        <taxon>Agaricomycetes</taxon>
        <taxon>Agaricomycetidae</taxon>
        <taxon>Agaricales</taxon>
        <taxon>Marasmiineae</taxon>
        <taxon>Omphalotaceae</taxon>
        <taxon>Gymnopus</taxon>
    </lineage>
</organism>
<gene>
    <name evidence="1" type="ORF">BT96DRAFT_291998</name>
</gene>
<dbReference type="AlphaFoldDB" id="A0A6A4H2L5"/>
<keyword evidence="2" id="KW-1185">Reference proteome</keyword>